<evidence type="ECO:0000313" key="1">
    <source>
        <dbReference type="EMBL" id="MZL70554.1"/>
    </source>
</evidence>
<dbReference type="Proteomes" id="UP000474718">
    <property type="component" value="Unassembled WGS sequence"/>
</dbReference>
<gene>
    <name evidence="1" type="ORF">GT747_12425</name>
</gene>
<accession>A0ABW9WYR3</accession>
<dbReference type="RefSeq" id="WP_021659658.1">
    <property type="nucleotide sequence ID" value="NZ_FQVY01000003.1"/>
</dbReference>
<evidence type="ECO:0000313" key="2">
    <source>
        <dbReference type="Proteomes" id="UP000474718"/>
    </source>
</evidence>
<proteinExistence type="predicted"/>
<dbReference type="EMBL" id="WWVX01000008">
    <property type="protein sequence ID" value="MZL70554.1"/>
    <property type="molecule type" value="Genomic_DNA"/>
</dbReference>
<sequence>MAADGRVKGLKNALLASQWCQTTGGLPIALICGSQAIRRICRAERVPFAGGEK</sequence>
<reference evidence="1 2" key="1">
    <citation type="journal article" date="2019" name="Nat. Med.">
        <title>A library of human gut bacterial isolates paired with longitudinal multiomics data enables mechanistic microbiome research.</title>
        <authorList>
            <person name="Poyet M."/>
            <person name="Groussin M."/>
            <person name="Gibbons S.M."/>
            <person name="Avila-Pacheco J."/>
            <person name="Jiang X."/>
            <person name="Kearney S.M."/>
            <person name="Perrotta A.R."/>
            <person name="Berdy B."/>
            <person name="Zhao S."/>
            <person name="Lieberman T.D."/>
            <person name="Swanson P.K."/>
            <person name="Smith M."/>
            <person name="Roesemann S."/>
            <person name="Alexander J.E."/>
            <person name="Rich S.A."/>
            <person name="Livny J."/>
            <person name="Vlamakis H."/>
            <person name="Clish C."/>
            <person name="Bullock K."/>
            <person name="Deik A."/>
            <person name="Scott J."/>
            <person name="Pierce K.A."/>
            <person name="Xavier R.J."/>
            <person name="Alm E.J."/>
        </authorList>
    </citation>
    <scope>NUCLEOTIDE SEQUENCE [LARGE SCALE GENOMIC DNA]</scope>
    <source>
        <strain evidence="1 2">BIOML-A2</strain>
    </source>
</reference>
<name>A0ABW9WYR3_9FIRM</name>
<keyword evidence="2" id="KW-1185">Reference proteome</keyword>
<protein>
    <submittedName>
        <fullName evidence="1">Uncharacterized protein</fullName>
    </submittedName>
</protein>
<comment type="caution">
    <text evidence="1">The sequence shown here is derived from an EMBL/GenBank/DDBJ whole genome shotgun (WGS) entry which is preliminary data.</text>
</comment>
<organism evidence="1 2">
    <name type="scientific">Bittarella massiliensis</name>
    <name type="common">ex Durand et al. 2017</name>
    <dbReference type="NCBI Taxonomy" id="1720313"/>
    <lineage>
        <taxon>Bacteria</taxon>
        <taxon>Bacillati</taxon>
        <taxon>Bacillota</taxon>
        <taxon>Clostridia</taxon>
        <taxon>Eubacteriales</taxon>
        <taxon>Oscillospiraceae</taxon>
        <taxon>Bittarella (ex Durand et al. 2017)</taxon>
    </lineage>
</organism>